<protein>
    <recommendedName>
        <fullName evidence="2">DNA helicase UvrD</fullName>
    </recommendedName>
</protein>
<dbReference type="AlphaFoldDB" id="X0RXW7"/>
<evidence type="ECO:0008006" key="2">
    <source>
        <dbReference type="Google" id="ProtNLM"/>
    </source>
</evidence>
<accession>X0RXW7</accession>
<proteinExistence type="predicted"/>
<comment type="caution">
    <text evidence="1">The sequence shown here is derived from an EMBL/GenBank/DDBJ whole genome shotgun (WGS) entry which is preliminary data.</text>
</comment>
<dbReference type="EMBL" id="BARS01005105">
    <property type="protein sequence ID" value="GAF68567.1"/>
    <property type="molecule type" value="Genomic_DNA"/>
</dbReference>
<dbReference type="SUPFAM" id="SSF89550">
    <property type="entry name" value="PHP domain-like"/>
    <property type="match status" value="1"/>
</dbReference>
<dbReference type="Gene3D" id="3.20.20.140">
    <property type="entry name" value="Metal-dependent hydrolases"/>
    <property type="match status" value="1"/>
</dbReference>
<dbReference type="PANTHER" id="PTHR40084:SF1">
    <property type="entry name" value="PHOSPHOTRANSFERASE"/>
    <property type="match status" value="1"/>
</dbReference>
<evidence type="ECO:0000313" key="1">
    <source>
        <dbReference type="EMBL" id="GAF68567.1"/>
    </source>
</evidence>
<dbReference type="CDD" id="cd19067">
    <property type="entry name" value="PfuEndoQ-like"/>
    <property type="match status" value="1"/>
</dbReference>
<gene>
    <name evidence="1" type="ORF">S01H1_09997</name>
</gene>
<sequence>MKLISDLHIHSRFSRATSKALNIENLEKYARIKGVNLLGTGDFTHPEWIKELKSGLTEDDSGILKTKTGMNFILQTEVSLIYTDRGKGRRVHNVILAPNFDVSEQITEYFKKHGRVDYDGRPIFKIPCDEMTYELLKISKDIEVIPAHIWTPWFSLFGSMSGFDSIEECFKDQTKNIHALETGLSSDPAMNWRLSQLDKYALVSSSDLHSFWPWRIGREATIFDIKLEYKEIIKAIRSKDGLDGTIEVD</sequence>
<dbReference type="InterPro" id="IPR016195">
    <property type="entry name" value="Pol/histidinol_Pase-like"/>
</dbReference>
<dbReference type="PANTHER" id="PTHR40084">
    <property type="entry name" value="PHOSPHOHYDROLASE, PHP FAMILY"/>
    <property type="match status" value="1"/>
</dbReference>
<reference evidence="1" key="1">
    <citation type="journal article" date="2014" name="Front. Microbiol.">
        <title>High frequency of phylogenetically diverse reductive dehalogenase-homologous genes in deep subseafloor sedimentary metagenomes.</title>
        <authorList>
            <person name="Kawai M."/>
            <person name="Futagami T."/>
            <person name="Toyoda A."/>
            <person name="Takaki Y."/>
            <person name="Nishi S."/>
            <person name="Hori S."/>
            <person name="Arai W."/>
            <person name="Tsubouchi T."/>
            <person name="Morono Y."/>
            <person name="Uchiyama I."/>
            <person name="Ito T."/>
            <person name="Fujiyama A."/>
            <person name="Inagaki F."/>
            <person name="Takami H."/>
        </authorList>
    </citation>
    <scope>NUCLEOTIDE SEQUENCE</scope>
    <source>
        <strain evidence="1">Expedition CK06-06</strain>
    </source>
</reference>
<organism evidence="1">
    <name type="scientific">marine sediment metagenome</name>
    <dbReference type="NCBI Taxonomy" id="412755"/>
    <lineage>
        <taxon>unclassified sequences</taxon>
        <taxon>metagenomes</taxon>
        <taxon>ecological metagenomes</taxon>
    </lineage>
</organism>
<feature type="non-terminal residue" evidence="1">
    <location>
        <position position="249"/>
    </location>
</feature>
<name>X0RXW7_9ZZZZ</name>